<dbReference type="InterPro" id="IPR037883">
    <property type="entry name" value="Knr4/Smi1-like_sf"/>
</dbReference>
<accession>A0A5J6GCN3</accession>
<reference evidence="2 3" key="1">
    <citation type="submission" date="2017-09" db="EMBL/GenBank/DDBJ databases">
        <authorList>
            <person name="Lee N."/>
            <person name="Cho B.-K."/>
        </authorList>
    </citation>
    <scope>NUCLEOTIDE SEQUENCE [LARGE SCALE GENOMIC DNA]</scope>
    <source>
        <strain evidence="2 3">ATCC 12853</strain>
    </source>
</reference>
<organism evidence="2 3">
    <name type="scientific">Streptomyces kanamyceticus</name>
    <dbReference type="NCBI Taxonomy" id="1967"/>
    <lineage>
        <taxon>Bacteria</taxon>
        <taxon>Bacillati</taxon>
        <taxon>Actinomycetota</taxon>
        <taxon>Actinomycetes</taxon>
        <taxon>Kitasatosporales</taxon>
        <taxon>Streptomycetaceae</taxon>
        <taxon>Streptomyces</taxon>
    </lineage>
</organism>
<feature type="domain" description="Knr4/Smi1-like" evidence="1">
    <location>
        <begin position="245"/>
        <end position="382"/>
    </location>
</feature>
<dbReference type="OrthoDB" id="5572373at2"/>
<name>A0A5J6GCN3_STRKN</name>
<dbReference type="KEGG" id="ska:CP970_12810"/>
<dbReference type="EMBL" id="CP023699">
    <property type="protein sequence ID" value="QEU91645.1"/>
    <property type="molecule type" value="Genomic_DNA"/>
</dbReference>
<proteinExistence type="predicted"/>
<dbReference type="Proteomes" id="UP000325529">
    <property type="component" value="Chromosome"/>
</dbReference>
<evidence type="ECO:0000259" key="1">
    <source>
        <dbReference type="SMART" id="SM00860"/>
    </source>
</evidence>
<gene>
    <name evidence="2" type="ORF">CP970_12810</name>
</gene>
<protein>
    <submittedName>
        <fullName evidence="2">SMI1/KNR4 family protein</fullName>
    </submittedName>
</protein>
<dbReference type="SUPFAM" id="SSF160631">
    <property type="entry name" value="SMI1/KNR4-like"/>
    <property type="match status" value="1"/>
</dbReference>
<dbReference type="SMART" id="SM00860">
    <property type="entry name" value="SMI1_KNR4"/>
    <property type="match status" value="2"/>
</dbReference>
<keyword evidence="3" id="KW-1185">Reference proteome</keyword>
<sequence>MSVPGVILGTMDLTARISAFTALVGPPPDPAPAVDWAAVEAWLETPLPADYKALASAYGPVETGHPDSAAIRLHTPCVSADGRYAYGSWLVETHRHSAIRPRMFTQEKRRFLPEEGGLLAFATTSDGDHLFWDTSASRNPDAWPVTLLTTSVAVGGDAPWVAYEVPLLDFLCTALRTGVHHPTRTGRTLGPLPGAVRTWAPLADAAPWSPPPRGTYVDARQHAALTEGEGLDAITALIPPPLAPQLGKGSWEELFARLGTRLPADFVALARTYGAGIWSWWLDMPAPLDLDHRGGLAAGVEEMLEGYAGLREDFPEDFPLPAWPAPGGFLPVASTIDGDQIGWCAEGDDPDLWRVAVNPRHAAQGPPLAGNFSATLLNWLRGGRPAADGFFRLGRDQDPLEYMFFEPFAAPSEDQVP</sequence>
<evidence type="ECO:0000313" key="3">
    <source>
        <dbReference type="Proteomes" id="UP000325529"/>
    </source>
</evidence>
<dbReference type="InterPro" id="IPR018958">
    <property type="entry name" value="Knr4/Smi1-like_dom"/>
</dbReference>
<dbReference type="AlphaFoldDB" id="A0A5J6GCN3"/>
<evidence type="ECO:0000313" key="2">
    <source>
        <dbReference type="EMBL" id="QEU91645.1"/>
    </source>
</evidence>
<feature type="domain" description="Knr4/Smi1-like" evidence="1">
    <location>
        <begin position="30"/>
        <end position="173"/>
    </location>
</feature>